<evidence type="ECO:0000256" key="5">
    <source>
        <dbReference type="ARBA" id="ARBA00022727"/>
    </source>
</evidence>
<evidence type="ECO:0000256" key="9">
    <source>
        <dbReference type="ARBA" id="ARBA00022842"/>
    </source>
</evidence>
<dbReference type="NCBIfam" id="TIGR01251">
    <property type="entry name" value="ribP_PPkin"/>
    <property type="match status" value="1"/>
</dbReference>
<keyword evidence="7 12" id="KW-0418">Kinase</keyword>
<dbReference type="FunFam" id="3.40.50.2020:FF:000002">
    <property type="entry name" value="Ribose-phosphate pyrophosphokinase"/>
    <property type="match status" value="1"/>
</dbReference>
<dbReference type="SMART" id="SM01400">
    <property type="entry name" value="Pribosyltran_N"/>
    <property type="match status" value="1"/>
</dbReference>
<evidence type="ECO:0000256" key="1">
    <source>
        <dbReference type="ARBA" id="ARBA00013247"/>
    </source>
</evidence>
<dbReference type="EC" id="2.7.6.1" evidence="1"/>
<dbReference type="InterPro" id="IPR029099">
    <property type="entry name" value="Pribosyltran_N"/>
</dbReference>
<organism evidence="12">
    <name type="scientific">bioreactor metagenome</name>
    <dbReference type="NCBI Taxonomy" id="1076179"/>
    <lineage>
        <taxon>unclassified sequences</taxon>
        <taxon>metagenomes</taxon>
        <taxon>ecological metagenomes</taxon>
    </lineage>
</organism>
<dbReference type="PANTHER" id="PTHR10210:SF41">
    <property type="entry name" value="RIBOSE-PHOSPHATE PYROPHOSPHOKINASE 1, CHLOROPLASTIC"/>
    <property type="match status" value="1"/>
</dbReference>
<evidence type="ECO:0000313" key="12">
    <source>
        <dbReference type="EMBL" id="MPM22819.1"/>
    </source>
</evidence>
<keyword evidence="9" id="KW-0460">Magnesium</keyword>
<dbReference type="EMBL" id="VSSQ01003892">
    <property type="protein sequence ID" value="MPM22819.1"/>
    <property type="molecule type" value="Genomic_DNA"/>
</dbReference>
<reference evidence="12" key="1">
    <citation type="submission" date="2019-08" db="EMBL/GenBank/DDBJ databases">
        <authorList>
            <person name="Kucharzyk K."/>
            <person name="Murdoch R.W."/>
            <person name="Higgins S."/>
            <person name="Loffler F."/>
        </authorList>
    </citation>
    <scope>NUCLEOTIDE SEQUENCE</scope>
</reference>
<dbReference type="CDD" id="cd06223">
    <property type="entry name" value="PRTases_typeI"/>
    <property type="match status" value="1"/>
</dbReference>
<name>A0A644Y397_9ZZZZ</name>
<proteinExistence type="predicted"/>
<dbReference type="GO" id="GO:0004749">
    <property type="term" value="F:ribose phosphate diphosphokinase activity"/>
    <property type="evidence" value="ECO:0007669"/>
    <property type="project" value="UniProtKB-EC"/>
</dbReference>
<keyword evidence="2" id="KW-0963">Cytoplasm</keyword>
<dbReference type="InterPro" id="IPR000842">
    <property type="entry name" value="PRib_PP_synth_CS"/>
</dbReference>
<gene>
    <name evidence="12" type="primary">prs_20</name>
    <name evidence="12" type="ORF">SDC9_69278</name>
</gene>
<dbReference type="GO" id="GO:0009156">
    <property type="term" value="P:ribonucleoside monophosphate biosynthetic process"/>
    <property type="evidence" value="ECO:0007669"/>
    <property type="project" value="InterPro"/>
</dbReference>
<keyword evidence="4" id="KW-0479">Metal-binding</keyword>
<keyword evidence="8" id="KW-0067">ATP-binding</keyword>
<evidence type="ECO:0000256" key="10">
    <source>
        <dbReference type="ARBA" id="ARBA00049535"/>
    </source>
</evidence>
<dbReference type="Pfam" id="PF14572">
    <property type="entry name" value="Pribosyl_synth"/>
    <property type="match status" value="1"/>
</dbReference>
<dbReference type="GO" id="GO:0002189">
    <property type="term" value="C:ribose phosphate diphosphokinase complex"/>
    <property type="evidence" value="ECO:0007669"/>
    <property type="project" value="TreeGrafter"/>
</dbReference>
<evidence type="ECO:0000256" key="2">
    <source>
        <dbReference type="ARBA" id="ARBA00022490"/>
    </source>
</evidence>
<dbReference type="GO" id="GO:0006164">
    <property type="term" value="P:purine nucleotide biosynthetic process"/>
    <property type="evidence" value="ECO:0007669"/>
    <property type="project" value="TreeGrafter"/>
</dbReference>
<dbReference type="PANTHER" id="PTHR10210">
    <property type="entry name" value="RIBOSE-PHOSPHATE DIPHOSPHOKINASE FAMILY MEMBER"/>
    <property type="match status" value="1"/>
</dbReference>
<feature type="domain" description="Ribose-phosphate pyrophosphokinase N-terminal" evidence="11">
    <location>
        <begin position="6"/>
        <end position="120"/>
    </location>
</feature>
<keyword evidence="6" id="KW-0547">Nucleotide-binding</keyword>
<dbReference type="AlphaFoldDB" id="A0A644Y397"/>
<dbReference type="InterPro" id="IPR000836">
    <property type="entry name" value="PRTase_dom"/>
</dbReference>
<dbReference type="GO" id="GO:0016301">
    <property type="term" value="F:kinase activity"/>
    <property type="evidence" value="ECO:0007669"/>
    <property type="project" value="UniProtKB-KW"/>
</dbReference>
<evidence type="ECO:0000256" key="4">
    <source>
        <dbReference type="ARBA" id="ARBA00022723"/>
    </source>
</evidence>
<dbReference type="Gene3D" id="3.40.50.2020">
    <property type="match status" value="2"/>
</dbReference>
<evidence type="ECO:0000256" key="7">
    <source>
        <dbReference type="ARBA" id="ARBA00022777"/>
    </source>
</evidence>
<protein>
    <recommendedName>
        <fullName evidence="1">ribose-phosphate diphosphokinase</fullName>
        <ecNumber evidence="1">2.7.6.1</ecNumber>
    </recommendedName>
</protein>
<evidence type="ECO:0000256" key="8">
    <source>
        <dbReference type="ARBA" id="ARBA00022840"/>
    </source>
</evidence>
<comment type="catalytic activity">
    <reaction evidence="10">
        <text>D-ribose 5-phosphate + ATP = 5-phospho-alpha-D-ribose 1-diphosphate + AMP + H(+)</text>
        <dbReference type="Rhea" id="RHEA:15609"/>
        <dbReference type="ChEBI" id="CHEBI:15378"/>
        <dbReference type="ChEBI" id="CHEBI:30616"/>
        <dbReference type="ChEBI" id="CHEBI:58017"/>
        <dbReference type="ChEBI" id="CHEBI:78346"/>
        <dbReference type="ChEBI" id="CHEBI:456215"/>
        <dbReference type="EC" id="2.7.6.1"/>
    </reaction>
</comment>
<dbReference type="FunFam" id="3.40.50.2020:FF:000007">
    <property type="entry name" value="Ribose-phosphate pyrophosphokinase"/>
    <property type="match status" value="1"/>
</dbReference>
<dbReference type="GO" id="GO:0000287">
    <property type="term" value="F:magnesium ion binding"/>
    <property type="evidence" value="ECO:0007669"/>
    <property type="project" value="InterPro"/>
</dbReference>
<keyword evidence="5" id="KW-0545">Nucleotide biosynthesis</keyword>
<dbReference type="GO" id="GO:0005737">
    <property type="term" value="C:cytoplasm"/>
    <property type="evidence" value="ECO:0007669"/>
    <property type="project" value="TreeGrafter"/>
</dbReference>
<dbReference type="InterPro" id="IPR029057">
    <property type="entry name" value="PRTase-like"/>
</dbReference>
<evidence type="ECO:0000256" key="6">
    <source>
        <dbReference type="ARBA" id="ARBA00022741"/>
    </source>
</evidence>
<dbReference type="InterPro" id="IPR005946">
    <property type="entry name" value="Rib-P_diPkinase"/>
</dbReference>
<evidence type="ECO:0000259" key="11">
    <source>
        <dbReference type="Pfam" id="PF13793"/>
    </source>
</evidence>
<dbReference type="NCBIfam" id="NF002320">
    <property type="entry name" value="PRK01259.1"/>
    <property type="match status" value="1"/>
</dbReference>
<accession>A0A644Y397</accession>
<keyword evidence="3 12" id="KW-0808">Transferase</keyword>
<comment type="caution">
    <text evidence="12">The sequence shown here is derived from an EMBL/GenBank/DDBJ whole genome shotgun (WGS) entry which is preliminary data.</text>
</comment>
<evidence type="ECO:0000256" key="3">
    <source>
        <dbReference type="ARBA" id="ARBA00022679"/>
    </source>
</evidence>
<dbReference type="GO" id="GO:0006015">
    <property type="term" value="P:5-phosphoribose 1-diphosphate biosynthetic process"/>
    <property type="evidence" value="ECO:0007669"/>
    <property type="project" value="TreeGrafter"/>
</dbReference>
<sequence length="315" mass="34505">MDPKVALFSGQVTKPLAEKIAESYGTKLGNVDIMHFSDGEFQVSFEQTLRGSELFLIQSTMAPTENLFELLLMVDAAKRASAHHINAVIPYFGFARQDRKDKPRVAIGAKMVANILMAAGVDRIITVDLHADQIQGFFDIPVDHLFASTIFIPYLQSLDLGNNIVMASPDTGGTKRANAYAKYLDCDMAICYKQRSKPNQISNMVLIGDVKDKDVVLLDDIVDTAGTLCKSAELMMNAGARSVRAMCTHGIFSGKAYDNIDSSVLTELIVTDTIIKEHKSPKVKVLSVAGLLADVIKRNLTCESISTHYNLNTLI</sequence>
<dbReference type="PROSITE" id="PS00114">
    <property type="entry name" value="PRPP_SYNTHASE"/>
    <property type="match status" value="1"/>
</dbReference>
<dbReference type="SUPFAM" id="SSF53271">
    <property type="entry name" value="PRTase-like"/>
    <property type="match status" value="1"/>
</dbReference>
<dbReference type="GO" id="GO:0005524">
    <property type="term" value="F:ATP binding"/>
    <property type="evidence" value="ECO:0007669"/>
    <property type="project" value="UniProtKB-KW"/>
</dbReference>
<dbReference type="Pfam" id="PF13793">
    <property type="entry name" value="Pribosyltran_N"/>
    <property type="match status" value="1"/>
</dbReference>